<keyword evidence="1" id="KW-0614">Plasmid</keyword>
<name>A0AAN0SQG2_BACCE</name>
<dbReference type="EMBL" id="CP009638">
    <property type="protein sequence ID" value="AJI08658.1"/>
    <property type="molecule type" value="Genomic_DNA"/>
</dbReference>
<reference evidence="1 3" key="1">
    <citation type="journal article" date="2015" name="Genome Announc.">
        <title>Complete genome sequences for 35 biothreat assay-relevant bacillus species.</title>
        <authorList>
            <person name="Johnson S.L."/>
            <person name="Daligault H.E."/>
            <person name="Davenport K.W."/>
            <person name="Jaissle J."/>
            <person name="Frey K.G."/>
            <person name="Ladner J.T."/>
            <person name="Broomall S.M."/>
            <person name="Bishop-Lilly K.A."/>
            <person name="Bruce D.C."/>
            <person name="Gibbons H.S."/>
            <person name="Coyne S.R."/>
            <person name="Lo C.C."/>
            <person name="Meincke L."/>
            <person name="Munk A.C."/>
            <person name="Koroleva G.I."/>
            <person name="Rosenzweig C.N."/>
            <person name="Palacios G.F."/>
            <person name="Redden C.L."/>
            <person name="Minogue T.D."/>
            <person name="Chain P.S."/>
        </authorList>
    </citation>
    <scope>NUCLEOTIDE SEQUENCE [LARGE SCALE GENOMIC DNA]</scope>
    <source>
        <strain evidence="1 3">03BB108</strain>
        <plasmid evidence="2 3">pBFI_4</plasmid>
        <plasmid evidence="1 3">pBFI_5</plasmid>
    </source>
</reference>
<geneLocation type="plasmid" evidence="1 3">
    <name>pBFI_5</name>
</geneLocation>
<accession>A0AAN0SQG2</accession>
<evidence type="ECO:0000313" key="3">
    <source>
        <dbReference type="Proteomes" id="UP000031861"/>
    </source>
</evidence>
<geneLocation type="plasmid" evidence="2 3">
    <name>pBFI_4</name>
</geneLocation>
<gene>
    <name evidence="2" type="ORF">AK40_6169</name>
    <name evidence="1" type="ORF">AK40_6249</name>
</gene>
<dbReference type="Proteomes" id="UP000031861">
    <property type="component" value="Plasmid pBFI_4"/>
</dbReference>
<dbReference type="RefSeq" id="WP_001996420.1">
    <property type="nucleotide sequence ID" value="NZ_CP009637.1"/>
</dbReference>
<proteinExistence type="predicted"/>
<protein>
    <submittedName>
        <fullName evidence="1">Uncharacterized protein</fullName>
    </submittedName>
</protein>
<sequence length="66" mass="7723">MKVKKYAVYKGESFVCVGTILQCAQYLGVRPETVKFYKRPAYKRRVAERKNARNYITVTELEEDEG</sequence>
<evidence type="ECO:0000313" key="1">
    <source>
        <dbReference type="EMBL" id="AJI08555.1"/>
    </source>
</evidence>
<dbReference type="EMBL" id="CP009637">
    <property type="protein sequence ID" value="AJI08555.1"/>
    <property type="molecule type" value="Genomic_DNA"/>
</dbReference>
<dbReference type="Proteomes" id="UP000031861">
    <property type="component" value="Plasmid pBFI_5"/>
</dbReference>
<evidence type="ECO:0000313" key="2">
    <source>
        <dbReference type="EMBL" id="AJI08658.1"/>
    </source>
</evidence>
<dbReference type="AlphaFoldDB" id="A0AAN0SQG2"/>
<organism evidence="1 3">
    <name type="scientific">Bacillus cereus 03BB108</name>
    <dbReference type="NCBI Taxonomy" id="451709"/>
    <lineage>
        <taxon>Bacteria</taxon>
        <taxon>Bacillati</taxon>
        <taxon>Bacillota</taxon>
        <taxon>Bacilli</taxon>
        <taxon>Bacillales</taxon>
        <taxon>Bacillaceae</taxon>
        <taxon>Bacillus</taxon>
        <taxon>Bacillus cereus group</taxon>
    </lineage>
</organism>